<dbReference type="STRING" id="7375.A0A0L0BQM7"/>
<comment type="subcellular location">
    <subcellularLocation>
        <location evidence="1">Cytoplasm</location>
        <location evidence="1">Cytosol</location>
    </subcellularLocation>
</comment>
<dbReference type="InterPro" id="IPR000649">
    <property type="entry name" value="IF-2B-related"/>
</dbReference>
<evidence type="ECO:0000256" key="7">
    <source>
        <dbReference type="ARBA" id="ARBA00044356"/>
    </source>
</evidence>
<dbReference type="GO" id="GO:0003743">
    <property type="term" value="F:translation initiation factor activity"/>
    <property type="evidence" value="ECO:0007669"/>
    <property type="project" value="UniProtKB-KW"/>
</dbReference>
<comment type="similarity">
    <text evidence="2 9">Belongs to the eIF-2B alpha/beta/delta subunits family.</text>
</comment>
<keyword evidence="3" id="KW-0963">Cytoplasm</keyword>
<evidence type="ECO:0000256" key="2">
    <source>
        <dbReference type="ARBA" id="ARBA00007251"/>
    </source>
</evidence>
<protein>
    <recommendedName>
        <fullName evidence="6">Translation initiation factor eIF2B subunit delta</fullName>
    </recommendedName>
    <alternativeName>
        <fullName evidence="7">eIF2B GDP-GTP exchange factor subunit delta</fullName>
    </alternativeName>
</protein>
<dbReference type="Proteomes" id="UP000037069">
    <property type="component" value="Unassembled WGS sequence"/>
</dbReference>
<evidence type="ECO:0000256" key="4">
    <source>
        <dbReference type="ARBA" id="ARBA00022540"/>
    </source>
</evidence>
<keyword evidence="4" id="KW-0396">Initiation factor</keyword>
<accession>A0A0L0BQM7</accession>
<evidence type="ECO:0000256" key="6">
    <source>
        <dbReference type="ARBA" id="ARBA00044147"/>
    </source>
</evidence>
<evidence type="ECO:0000256" key="8">
    <source>
        <dbReference type="ARBA" id="ARBA00046432"/>
    </source>
</evidence>
<evidence type="ECO:0000256" key="9">
    <source>
        <dbReference type="RuleBase" id="RU003814"/>
    </source>
</evidence>
<dbReference type="SUPFAM" id="SSF100950">
    <property type="entry name" value="NagB/RpiA/CoA transferase-like"/>
    <property type="match status" value="1"/>
</dbReference>
<organism evidence="10 11">
    <name type="scientific">Lucilia cuprina</name>
    <name type="common">Green bottle fly</name>
    <name type="synonym">Australian sheep blowfly</name>
    <dbReference type="NCBI Taxonomy" id="7375"/>
    <lineage>
        <taxon>Eukaryota</taxon>
        <taxon>Metazoa</taxon>
        <taxon>Ecdysozoa</taxon>
        <taxon>Arthropoda</taxon>
        <taxon>Hexapoda</taxon>
        <taxon>Insecta</taxon>
        <taxon>Pterygota</taxon>
        <taxon>Neoptera</taxon>
        <taxon>Endopterygota</taxon>
        <taxon>Diptera</taxon>
        <taxon>Brachycera</taxon>
        <taxon>Muscomorpha</taxon>
        <taxon>Oestroidea</taxon>
        <taxon>Calliphoridae</taxon>
        <taxon>Luciliinae</taxon>
        <taxon>Lucilia</taxon>
    </lineage>
</organism>
<keyword evidence="5" id="KW-0648">Protein biosynthesis</keyword>
<dbReference type="AlphaFoldDB" id="A0A0L0BQM7"/>
<reference evidence="10 11" key="1">
    <citation type="journal article" date="2015" name="Nat. Commun.">
        <title>Lucilia cuprina genome unlocks parasitic fly biology to underpin future interventions.</title>
        <authorList>
            <person name="Anstead C.A."/>
            <person name="Korhonen P.K."/>
            <person name="Young N.D."/>
            <person name="Hall R.S."/>
            <person name="Jex A.R."/>
            <person name="Murali S.C."/>
            <person name="Hughes D.S."/>
            <person name="Lee S.F."/>
            <person name="Perry T."/>
            <person name="Stroehlein A.J."/>
            <person name="Ansell B.R."/>
            <person name="Breugelmans B."/>
            <person name="Hofmann A."/>
            <person name="Qu J."/>
            <person name="Dugan S."/>
            <person name="Lee S.L."/>
            <person name="Chao H."/>
            <person name="Dinh H."/>
            <person name="Han Y."/>
            <person name="Doddapaneni H.V."/>
            <person name="Worley K.C."/>
            <person name="Muzny D.M."/>
            <person name="Ioannidis P."/>
            <person name="Waterhouse R.M."/>
            <person name="Zdobnov E.M."/>
            <person name="James P.J."/>
            <person name="Bagnall N.H."/>
            <person name="Kotze A.C."/>
            <person name="Gibbs R.A."/>
            <person name="Richards S."/>
            <person name="Batterham P."/>
            <person name="Gasser R.B."/>
        </authorList>
    </citation>
    <scope>NUCLEOTIDE SEQUENCE [LARGE SCALE GENOMIC DNA]</scope>
    <source>
        <strain evidence="10 11">LS</strain>
        <tissue evidence="10">Full body</tissue>
    </source>
</reference>
<evidence type="ECO:0000256" key="3">
    <source>
        <dbReference type="ARBA" id="ARBA00022490"/>
    </source>
</evidence>
<evidence type="ECO:0000256" key="5">
    <source>
        <dbReference type="ARBA" id="ARBA00022917"/>
    </source>
</evidence>
<proteinExistence type="inferred from homology"/>
<comment type="subunit">
    <text evidence="8">Component of the translation initiation factor 2B (eIF2B) complex which is a heterodecamer of two sets of five different subunits: alpha, beta, gamma, delta and epsilon. Subunits alpha, beta and delta comprise a regulatory subcomplex and subunits epsilon and gamma comprise a catalytic subcomplex. Within the complex, the hexameric regulatory complex resides at the center, with the two heterodimeric catalytic subcomplexes bound on opposite sides.</text>
</comment>
<evidence type="ECO:0000313" key="10">
    <source>
        <dbReference type="EMBL" id="KNC21529.1"/>
    </source>
</evidence>
<name>A0A0L0BQM7_LUCCU</name>
<keyword evidence="11" id="KW-1185">Reference proteome</keyword>
<dbReference type="GO" id="GO:0005829">
    <property type="term" value="C:cytosol"/>
    <property type="evidence" value="ECO:0007669"/>
    <property type="project" value="UniProtKB-SubCell"/>
</dbReference>
<sequence>MQNCRIIGSKSRCLAMMKAFRKVVEDYEPPSNTLFSRSLAAHLSQQIDVLKSGRGLSVSMGNAIRWLKQETSELDVDIPY</sequence>
<gene>
    <name evidence="10" type="ORF">FF38_11185</name>
</gene>
<comment type="caution">
    <text evidence="10">The sequence shown here is derived from an EMBL/GenBank/DDBJ whole genome shotgun (WGS) entry which is preliminary data.</text>
</comment>
<dbReference type="PANTHER" id="PTHR10233:SF14">
    <property type="entry name" value="TRANSLATION INITIATION FACTOR EIF-2B SUBUNIT DELTA"/>
    <property type="match status" value="1"/>
</dbReference>
<evidence type="ECO:0000256" key="1">
    <source>
        <dbReference type="ARBA" id="ARBA00004514"/>
    </source>
</evidence>
<evidence type="ECO:0000313" key="11">
    <source>
        <dbReference type="Proteomes" id="UP000037069"/>
    </source>
</evidence>
<dbReference type="InterPro" id="IPR037171">
    <property type="entry name" value="NagB/RpiA_transferase-like"/>
</dbReference>
<dbReference type="PANTHER" id="PTHR10233">
    <property type="entry name" value="TRANSLATION INITIATION FACTOR EIF-2B"/>
    <property type="match status" value="1"/>
</dbReference>
<dbReference type="EMBL" id="JRES01001606">
    <property type="protein sequence ID" value="KNC21529.1"/>
    <property type="molecule type" value="Genomic_DNA"/>
</dbReference>
<dbReference type="Pfam" id="PF01008">
    <property type="entry name" value="IF-2B"/>
    <property type="match status" value="1"/>
</dbReference>